<keyword evidence="6" id="KW-0067">ATP-binding</keyword>
<name>A0A2D3WFE5_9BACT</name>
<dbReference type="GO" id="GO:0005524">
    <property type="term" value="F:ATP binding"/>
    <property type="evidence" value="ECO:0007669"/>
    <property type="project" value="UniProtKB-KW"/>
</dbReference>
<reference evidence="12 13" key="1">
    <citation type="journal article" date="2017" name="Front. Microbiol.">
        <title>Comparative Genomic Analysis of the Class Epsilonproteobacteria and Proposed Reclassification to Epsilonbacteraeota (phyl. nov.).</title>
        <authorList>
            <person name="Waite D.W."/>
            <person name="Vanwonterghem I."/>
            <person name="Rinke C."/>
            <person name="Parks D.H."/>
            <person name="Zhang Y."/>
            <person name="Takai K."/>
            <person name="Sievert S.M."/>
            <person name="Simon J."/>
            <person name="Campbell B.J."/>
            <person name="Hanson T.E."/>
            <person name="Woyke T."/>
            <person name="Klotz M.G."/>
            <person name="Hugenholtz P."/>
        </authorList>
    </citation>
    <scope>NUCLEOTIDE SEQUENCE [LARGE SCALE GENOMIC DNA]</scope>
    <source>
        <strain evidence="12">UBA11420</strain>
    </source>
</reference>
<comment type="caution">
    <text evidence="12">The sequence shown here is derived from an EMBL/GenBank/DDBJ whole genome shotgun (WGS) entry which is preliminary data.</text>
</comment>
<protein>
    <recommendedName>
        <fullName evidence="3 9">DNA repair protein RecN</fullName>
    </recommendedName>
    <alternativeName>
        <fullName evidence="8 9">Recombination protein N</fullName>
    </alternativeName>
</protein>
<dbReference type="InterPro" id="IPR003395">
    <property type="entry name" value="RecF/RecN/SMC_N"/>
</dbReference>
<evidence type="ECO:0000256" key="1">
    <source>
        <dbReference type="ARBA" id="ARBA00003618"/>
    </source>
</evidence>
<evidence type="ECO:0000313" key="13">
    <source>
        <dbReference type="Proteomes" id="UP000231638"/>
    </source>
</evidence>
<evidence type="ECO:0000313" key="12">
    <source>
        <dbReference type="EMBL" id="DAB36434.1"/>
    </source>
</evidence>
<dbReference type="Pfam" id="PF02463">
    <property type="entry name" value="SMC_N"/>
    <property type="match status" value="1"/>
</dbReference>
<keyword evidence="5 9" id="KW-0227">DNA damage</keyword>
<evidence type="ECO:0000256" key="2">
    <source>
        <dbReference type="ARBA" id="ARBA00009441"/>
    </source>
</evidence>
<dbReference type="STRING" id="366522.GCA_001548055_02015"/>
<dbReference type="Gene3D" id="3.40.50.300">
    <property type="entry name" value="P-loop containing nucleotide triphosphate hydrolases"/>
    <property type="match status" value="2"/>
</dbReference>
<dbReference type="GO" id="GO:0009432">
    <property type="term" value="P:SOS response"/>
    <property type="evidence" value="ECO:0007669"/>
    <property type="project" value="TreeGrafter"/>
</dbReference>
<evidence type="ECO:0000256" key="6">
    <source>
        <dbReference type="ARBA" id="ARBA00022840"/>
    </source>
</evidence>
<evidence type="ECO:0000256" key="4">
    <source>
        <dbReference type="ARBA" id="ARBA00022741"/>
    </source>
</evidence>
<dbReference type="PIRSF" id="PIRSF003128">
    <property type="entry name" value="RecN"/>
    <property type="match status" value="1"/>
</dbReference>
<evidence type="ECO:0000256" key="10">
    <source>
        <dbReference type="SAM" id="Coils"/>
    </source>
</evidence>
<comment type="function">
    <text evidence="1 9">May be involved in recombinational repair of damaged DNA.</text>
</comment>
<evidence type="ECO:0000259" key="11">
    <source>
        <dbReference type="SMART" id="SM00382"/>
    </source>
</evidence>
<dbReference type="GO" id="GO:0006310">
    <property type="term" value="P:DNA recombination"/>
    <property type="evidence" value="ECO:0007669"/>
    <property type="project" value="InterPro"/>
</dbReference>
<dbReference type="SUPFAM" id="SSF52540">
    <property type="entry name" value="P-loop containing nucleoside triphosphate hydrolases"/>
    <property type="match status" value="1"/>
</dbReference>
<proteinExistence type="inferred from homology"/>
<organism evidence="12 13">
    <name type="scientific">Sulfurospirillum cavolei</name>
    <dbReference type="NCBI Taxonomy" id="366522"/>
    <lineage>
        <taxon>Bacteria</taxon>
        <taxon>Pseudomonadati</taxon>
        <taxon>Campylobacterota</taxon>
        <taxon>Epsilonproteobacteria</taxon>
        <taxon>Campylobacterales</taxon>
        <taxon>Sulfurospirillaceae</taxon>
        <taxon>Sulfurospirillum</taxon>
    </lineage>
</organism>
<accession>A0A2D3WFE5</accession>
<sequence>MIERLLLKNHLSFEACELEFQNGLIVFTGPSGAGKSVLMQGMLSVFGYGEAQADVIEATITQKLGLEAFGFEEESPNVFKFLKAKSARYFINAQSVSKKALSDISRTFLNSLGVKDSSEFDTKRLIELLDGVCASHEATHLQNVAHFQMLFQEYVTLKNELESVEAEEKKIEDLKEFARFEIAKIDEVSPKVGEDEELLSFKKSLSKKEKIEQAMQKASEIFALESSVYEALHLMEADAAFFDACINELRLIFEKQSDTLEALEEIDVENLLDRIEKISQLKKRYGSIEGALEHRTKRQEELARYENIAFEKSRLEKALAKYESDVTALAQVLSQKRRLHVSALQEHLNAYLSQLYMPPLSVNMQEGTLSEYGCDVVQIALGKVDLKKISSGEYNRLRLAFLAVQNTFLLSGGGVLILDEIDANLSGKESMSVANVLKQLCTRYQIFAISHQPQLSSRADQHFLVAKQGSTSSVRELQGEERMEELARMVSGEHVTDEAKQFAKTLLESAKS</sequence>
<evidence type="ECO:0000256" key="8">
    <source>
        <dbReference type="ARBA" id="ARBA00033408"/>
    </source>
</evidence>
<dbReference type="EMBL" id="DLUG01000133">
    <property type="protein sequence ID" value="DAB36434.1"/>
    <property type="molecule type" value="Genomic_DNA"/>
</dbReference>
<feature type="coiled-coil region" evidence="10">
    <location>
        <begin position="305"/>
        <end position="332"/>
    </location>
</feature>
<comment type="similarity">
    <text evidence="2 9">Belongs to the RecN family.</text>
</comment>
<dbReference type="SMART" id="SM00382">
    <property type="entry name" value="AAA"/>
    <property type="match status" value="1"/>
</dbReference>
<dbReference type="GO" id="GO:0006281">
    <property type="term" value="P:DNA repair"/>
    <property type="evidence" value="ECO:0007669"/>
    <property type="project" value="UniProtKB-KW"/>
</dbReference>
<gene>
    <name evidence="12" type="ORF">CFH80_04920</name>
</gene>
<dbReference type="Proteomes" id="UP000231638">
    <property type="component" value="Unassembled WGS sequence"/>
</dbReference>
<feature type="domain" description="AAA+ ATPase" evidence="11">
    <location>
        <begin position="21"/>
        <end position="469"/>
    </location>
</feature>
<evidence type="ECO:0000256" key="5">
    <source>
        <dbReference type="ARBA" id="ARBA00022763"/>
    </source>
</evidence>
<keyword evidence="10" id="KW-0175">Coiled coil</keyword>
<dbReference type="InterPro" id="IPR027417">
    <property type="entry name" value="P-loop_NTPase"/>
</dbReference>
<feature type="coiled-coil region" evidence="10">
    <location>
        <begin position="147"/>
        <end position="177"/>
    </location>
</feature>
<evidence type="ECO:0000256" key="9">
    <source>
        <dbReference type="PIRNR" id="PIRNR003128"/>
    </source>
</evidence>
<dbReference type="PANTHER" id="PTHR11059:SF0">
    <property type="entry name" value="DNA REPAIR PROTEIN RECN"/>
    <property type="match status" value="1"/>
</dbReference>
<evidence type="ECO:0000256" key="3">
    <source>
        <dbReference type="ARBA" id="ARBA00021315"/>
    </source>
</evidence>
<dbReference type="InterPro" id="IPR003593">
    <property type="entry name" value="AAA+_ATPase"/>
</dbReference>
<keyword evidence="4" id="KW-0547">Nucleotide-binding</keyword>
<dbReference type="InterPro" id="IPR004604">
    <property type="entry name" value="DNA_recomb/repair_RecN"/>
</dbReference>
<dbReference type="AlphaFoldDB" id="A0A2D3WFE5"/>
<dbReference type="PANTHER" id="PTHR11059">
    <property type="entry name" value="DNA REPAIR PROTEIN RECN"/>
    <property type="match status" value="1"/>
</dbReference>
<keyword evidence="7 9" id="KW-0234">DNA repair</keyword>
<evidence type="ECO:0000256" key="7">
    <source>
        <dbReference type="ARBA" id="ARBA00023204"/>
    </source>
</evidence>
<dbReference type="GO" id="GO:0043590">
    <property type="term" value="C:bacterial nucleoid"/>
    <property type="evidence" value="ECO:0007669"/>
    <property type="project" value="TreeGrafter"/>
</dbReference>